<dbReference type="InParanoid" id="A0A1D6ELJ9"/>
<keyword evidence="1" id="KW-0611">Plant defense</keyword>
<dbReference type="PANTHER" id="PTHR33453:SF44">
    <property type="entry name" value="RRNA N-GLYCOSYLASE"/>
    <property type="match status" value="1"/>
</dbReference>
<organism evidence="2">
    <name type="scientific">Zea mays</name>
    <name type="common">Maize</name>
    <dbReference type="NCBI Taxonomy" id="4577"/>
    <lineage>
        <taxon>Eukaryota</taxon>
        <taxon>Viridiplantae</taxon>
        <taxon>Streptophyta</taxon>
        <taxon>Embryophyta</taxon>
        <taxon>Tracheophyta</taxon>
        <taxon>Spermatophyta</taxon>
        <taxon>Magnoliopsida</taxon>
        <taxon>Liliopsida</taxon>
        <taxon>Poales</taxon>
        <taxon>Poaceae</taxon>
        <taxon>PACMAD clade</taxon>
        <taxon>Panicoideae</taxon>
        <taxon>Andropogonodae</taxon>
        <taxon>Andropogoneae</taxon>
        <taxon>Tripsacinae</taxon>
        <taxon>Zea</taxon>
    </lineage>
</organism>
<dbReference type="PANTHER" id="PTHR33453">
    <property type="match status" value="1"/>
</dbReference>
<keyword evidence="1" id="KW-0378">Hydrolase</keyword>
<dbReference type="GO" id="GO:0006952">
    <property type="term" value="P:defense response"/>
    <property type="evidence" value="ECO:0007669"/>
    <property type="project" value="UniProtKB-KW"/>
</dbReference>
<comment type="similarity">
    <text evidence="1">Belongs to the ribosome-inactivating protein family.</text>
</comment>
<keyword evidence="1" id="KW-0800">Toxin</keyword>
<evidence type="ECO:0000256" key="1">
    <source>
        <dbReference type="RuleBase" id="RU004915"/>
    </source>
</evidence>
<dbReference type="Pfam" id="PF00161">
    <property type="entry name" value="RIP"/>
    <property type="match status" value="1"/>
</dbReference>
<gene>
    <name evidence="2" type="ORF">ZEAMMB73_Zm00001d005289</name>
</gene>
<dbReference type="FunCoup" id="A0A1D6ELJ9">
    <property type="interactions" value="11"/>
</dbReference>
<keyword evidence="1" id="KW-0652">Protein synthesis inhibitor</keyword>
<comment type="catalytic activity">
    <reaction evidence="1">
        <text>Endohydrolysis of the N-glycosidic bond at one specific adenosine on the 28S rRNA.</text>
        <dbReference type="EC" id="3.2.2.22"/>
    </reaction>
</comment>
<protein>
    <recommendedName>
        <fullName evidence="1">rRNA N-glycosylase</fullName>
        <ecNumber evidence="1">3.2.2.22</ecNumber>
    </recommendedName>
</protein>
<dbReference type="EC" id="3.2.2.22" evidence="1"/>
<dbReference type="InterPro" id="IPR016138">
    <property type="entry name" value="Ribosome_inactivat_prot_sub1"/>
</dbReference>
<dbReference type="GO" id="GO:0017148">
    <property type="term" value="P:negative regulation of translation"/>
    <property type="evidence" value="ECO:0007669"/>
    <property type="project" value="UniProtKB-KW"/>
</dbReference>
<dbReference type="Gene3D" id="3.40.420.10">
    <property type="entry name" value="Ricin (A subunit), domain 1"/>
    <property type="match status" value="1"/>
</dbReference>
<name>A0A1D6ELJ9_MAIZE</name>
<dbReference type="GO" id="GO:0090729">
    <property type="term" value="F:toxin activity"/>
    <property type="evidence" value="ECO:0007669"/>
    <property type="project" value="UniProtKB-KW"/>
</dbReference>
<evidence type="ECO:0000313" key="2">
    <source>
        <dbReference type="EMBL" id="ONM20765.1"/>
    </source>
</evidence>
<dbReference type="SUPFAM" id="SSF56371">
    <property type="entry name" value="Ribosome inactivating proteins (RIP)"/>
    <property type="match status" value="1"/>
</dbReference>
<proteinExistence type="inferred from homology"/>
<accession>A0A1D6ELJ9</accession>
<sequence length="174" mass="19132">MPMHDLYLSTHSLTSSLSLWCICNANWTVEAAARAALRLAIHSDNAYIVGFTNSKRTWYQLSKTGTKDKLVDENPVMAGFDVNYSSLIGGGDKLPTLNVAKFRDKDDKPFQPFKGLGINSGEEALAVVALLKLILGSNSLLAWLKCFSGLLVKKLKREDTNYEKPKTAAIVNPL</sequence>
<dbReference type="STRING" id="4577.A0A1D6ELJ9"/>
<dbReference type="InterPro" id="IPR001574">
    <property type="entry name" value="Ribosome_inactivat_prot"/>
</dbReference>
<dbReference type="PaxDb" id="4577-AC190807.2_FGP001"/>
<reference evidence="2" key="1">
    <citation type="submission" date="2015-12" db="EMBL/GenBank/DDBJ databases">
        <title>Update maize B73 reference genome by single molecule sequencing technologies.</title>
        <authorList>
            <consortium name="Maize Genome Sequencing Project"/>
            <person name="Ware D."/>
        </authorList>
    </citation>
    <scope>NUCLEOTIDE SEQUENCE [LARGE SCALE GENOMIC DNA]</scope>
    <source>
        <tissue evidence="2">Seedling</tissue>
    </source>
</reference>
<dbReference type="ExpressionAtlas" id="A0A1D6ELJ9">
    <property type="expression patterns" value="baseline and differential"/>
</dbReference>
<dbReference type="EMBL" id="CM007648">
    <property type="protein sequence ID" value="ONM20765.1"/>
    <property type="molecule type" value="Genomic_DNA"/>
</dbReference>
<dbReference type="InterPro" id="IPR036041">
    <property type="entry name" value="Ribosome-inact_prot_sf"/>
</dbReference>
<dbReference type="GO" id="GO:0030598">
    <property type="term" value="F:rRNA N-glycosylase activity"/>
    <property type="evidence" value="ECO:0007669"/>
    <property type="project" value="UniProtKB-EC"/>
</dbReference>
<dbReference type="AlphaFoldDB" id="A0A1D6ELJ9"/>